<proteinExistence type="predicted"/>
<dbReference type="EnsemblPlants" id="AVESA.00010b.r2.6CG1087950.1">
    <property type="protein sequence ID" value="AVESA.00010b.r2.6CG1087950.1.CDS.1"/>
    <property type="gene ID" value="AVESA.00010b.r2.6CG1087950"/>
</dbReference>
<keyword evidence="2" id="KW-1185">Reference proteome</keyword>
<evidence type="ECO:0000313" key="1">
    <source>
        <dbReference type="EnsemblPlants" id="AVESA.00010b.r2.6CG1087950.1.CDS.1"/>
    </source>
</evidence>
<evidence type="ECO:0000313" key="2">
    <source>
        <dbReference type="Proteomes" id="UP001732700"/>
    </source>
</evidence>
<sequence>MSCPSPLPGLEPLAGVNALASFKEALLAPVASQGYGQLSSEISRPRLMSMIAVPATSAWAFNEGSNGGWQVVGGRRRGRSSERNLPPPSSFKELLFRKARGRCFKCLSPGHRVATCRNSARCLLCGDIGHKARWCRGERGVVPSSRTAPAFVPASPSVPASAAPPRSVLATQSSPARAMEAPGAAEARPALVRAAASRSPRIAQADSFLTRLGVVAVVVGWCPDLELPDIRRGFERHFRLPDESVQVSMLAAGEFLLVFGGVDGRNAAVQWQGAVTMGRVSFLLSPWTRFRGATAGRLNFKVRVCIEGVPADARNVEAVRGLFDDTVIIDSIDDSLNSKEDSACCKVWIWMARVEVLARRGQLELEEPLEVDSPLLHYPELGIEVDPPRRYGPVRTLKYDVLLHLDRVIDFSSSPPSSPECHASPVSDISGMPSESSAAGGPTTWAYRWKLGAEDGSSAPPPRVPALSRLCLPDGHGDGGGDQGGAGGLGGGHGPEGRDGAGRSSRWDKSPGQWRQVQGQRGVGGAGDGDRRRQRAAAAGGSEVGPRDVGPMLVEVTELQQQAVRDRSEDTQHMLSAKGQSGDPMGVRQQLLSVAASPGQTGPVMACSMELGAGRSEEEPRTTQGRAEEVSLLGPLSADKDGQEEDVYAGDAKLGSEDRSKMGGDDGLLFGPHSPRETGSDSQLVGSSLGLQGAALGLDLLIGDKVGIHGPRTDQPNLIDLDVVIPTPEAAVREVQSSVVDPIVQFLVAHSSPKSTALLPAPAVVSGLETPGMPGKKSEMGKRSGRLAAKPTTGLSAFEKVLLVLHKKNGTPIEEVAPPGVDLDKVLKIYTKPLPNNFIAAVTDLVEAGAAGKMKAAKGLGLLAA</sequence>
<name>A0ACD5YYA3_AVESA</name>
<reference evidence="1" key="2">
    <citation type="submission" date="2025-09" db="UniProtKB">
        <authorList>
            <consortium name="EnsemblPlants"/>
        </authorList>
    </citation>
    <scope>IDENTIFICATION</scope>
</reference>
<dbReference type="Proteomes" id="UP001732700">
    <property type="component" value="Chromosome 6C"/>
</dbReference>
<reference evidence="1" key="1">
    <citation type="submission" date="2021-05" db="EMBL/GenBank/DDBJ databases">
        <authorList>
            <person name="Scholz U."/>
            <person name="Mascher M."/>
            <person name="Fiebig A."/>
        </authorList>
    </citation>
    <scope>NUCLEOTIDE SEQUENCE [LARGE SCALE GENOMIC DNA]</scope>
</reference>
<organism evidence="1 2">
    <name type="scientific">Avena sativa</name>
    <name type="common">Oat</name>
    <dbReference type="NCBI Taxonomy" id="4498"/>
    <lineage>
        <taxon>Eukaryota</taxon>
        <taxon>Viridiplantae</taxon>
        <taxon>Streptophyta</taxon>
        <taxon>Embryophyta</taxon>
        <taxon>Tracheophyta</taxon>
        <taxon>Spermatophyta</taxon>
        <taxon>Magnoliopsida</taxon>
        <taxon>Liliopsida</taxon>
        <taxon>Poales</taxon>
        <taxon>Poaceae</taxon>
        <taxon>BOP clade</taxon>
        <taxon>Pooideae</taxon>
        <taxon>Poodae</taxon>
        <taxon>Poeae</taxon>
        <taxon>Poeae Chloroplast Group 1 (Aveneae type)</taxon>
        <taxon>Aveninae</taxon>
        <taxon>Avena</taxon>
    </lineage>
</organism>
<protein>
    <submittedName>
        <fullName evidence="1">Uncharacterized protein</fullName>
    </submittedName>
</protein>
<accession>A0ACD5YYA3</accession>